<feature type="region of interest" description="Disordered" evidence="1">
    <location>
        <begin position="491"/>
        <end position="518"/>
    </location>
</feature>
<dbReference type="InterPro" id="IPR050879">
    <property type="entry name" value="Acyltransferase_3"/>
</dbReference>
<accession>A0A6A6Q2Z6</accession>
<dbReference type="PANTHER" id="PTHR23028">
    <property type="entry name" value="ACETYLTRANSFERASE"/>
    <property type="match status" value="1"/>
</dbReference>
<proteinExistence type="predicted"/>
<feature type="transmembrane region" description="Helical" evidence="2">
    <location>
        <begin position="265"/>
        <end position="293"/>
    </location>
</feature>
<gene>
    <name evidence="4" type="ORF">BDY17DRAFT_291391</name>
</gene>
<dbReference type="InterPro" id="IPR002656">
    <property type="entry name" value="Acyl_transf_3_dom"/>
</dbReference>
<organism evidence="4 5">
    <name type="scientific">Neohortaea acidophila</name>
    <dbReference type="NCBI Taxonomy" id="245834"/>
    <lineage>
        <taxon>Eukaryota</taxon>
        <taxon>Fungi</taxon>
        <taxon>Dikarya</taxon>
        <taxon>Ascomycota</taxon>
        <taxon>Pezizomycotina</taxon>
        <taxon>Dothideomycetes</taxon>
        <taxon>Dothideomycetidae</taxon>
        <taxon>Mycosphaerellales</taxon>
        <taxon>Teratosphaeriaceae</taxon>
        <taxon>Neohortaea</taxon>
    </lineage>
</organism>
<reference evidence="4" key="1">
    <citation type="journal article" date="2020" name="Stud. Mycol.">
        <title>101 Dothideomycetes genomes: a test case for predicting lifestyles and emergence of pathogens.</title>
        <authorList>
            <person name="Haridas S."/>
            <person name="Albert R."/>
            <person name="Binder M."/>
            <person name="Bloem J."/>
            <person name="Labutti K."/>
            <person name="Salamov A."/>
            <person name="Andreopoulos B."/>
            <person name="Baker S."/>
            <person name="Barry K."/>
            <person name="Bills G."/>
            <person name="Bluhm B."/>
            <person name="Cannon C."/>
            <person name="Castanera R."/>
            <person name="Culley D."/>
            <person name="Daum C."/>
            <person name="Ezra D."/>
            <person name="Gonzalez J."/>
            <person name="Henrissat B."/>
            <person name="Kuo A."/>
            <person name="Liang C."/>
            <person name="Lipzen A."/>
            <person name="Lutzoni F."/>
            <person name="Magnuson J."/>
            <person name="Mondo S."/>
            <person name="Nolan M."/>
            <person name="Ohm R."/>
            <person name="Pangilinan J."/>
            <person name="Park H.-J."/>
            <person name="Ramirez L."/>
            <person name="Alfaro M."/>
            <person name="Sun H."/>
            <person name="Tritt A."/>
            <person name="Yoshinaga Y."/>
            <person name="Zwiers L.-H."/>
            <person name="Turgeon B."/>
            <person name="Goodwin S."/>
            <person name="Spatafora J."/>
            <person name="Crous P."/>
            <person name="Grigoriev I."/>
        </authorList>
    </citation>
    <scope>NUCLEOTIDE SEQUENCE</scope>
    <source>
        <strain evidence="4">CBS 113389</strain>
    </source>
</reference>
<dbReference type="PANTHER" id="PTHR23028:SF125">
    <property type="entry name" value="ACYLTRANSFERASE"/>
    <property type="match status" value="1"/>
</dbReference>
<dbReference type="OrthoDB" id="5819582at2759"/>
<name>A0A6A6Q2Z6_9PEZI</name>
<protein>
    <submittedName>
        <fullName evidence="4">Acyltransferase family-domain-containing protein</fullName>
    </submittedName>
</protein>
<keyword evidence="4" id="KW-0012">Acyltransferase</keyword>
<keyword evidence="2" id="KW-0812">Transmembrane</keyword>
<keyword evidence="5" id="KW-1185">Reference proteome</keyword>
<evidence type="ECO:0000259" key="3">
    <source>
        <dbReference type="Pfam" id="PF01757"/>
    </source>
</evidence>
<dbReference type="GO" id="GO:0016747">
    <property type="term" value="F:acyltransferase activity, transferring groups other than amino-acyl groups"/>
    <property type="evidence" value="ECO:0007669"/>
    <property type="project" value="InterPro"/>
</dbReference>
<feature type="region of interest" description="Disordered" evidence="1">
    <location>
        <begin position="1"/>
        <end position="23"/>
    </location>
</feature>
<evidence type="ECO:0000313" key="4">
    <source>
        <dbReference type="EMBL" id="KAF2486379.1"/>
    </source>
</evidence>
<dbReference type="Pfam" id="PF01757">
    <property type="entry name" value="Acyl_transf_3"/>
    <property type="match status" value="1"/>
</dbReference>
<feature type="transmembrane region" description="Helical" evidence="2">
    <location>
        <begin position="359"/>
        <end position="376"/>
    </location>
</feature>
<keyword evidence="2" id="KW-1133">Transmembrane helix</keyword>
<evidence type="ECO:0000313" key="5">
    <source>
        <dbReference type="Proteomes" id="UP000799767"/>
    </source>
</evidence>
<dbReference type="EMBL" id="MU001632">
    <property type="protein sequence ID" value="KAF2486379.1"/>
    <property type="molecule type" value="Genomic_DNA"/>
</dbReference>
<dbReference type="Proteomes" id="UP000799767">
    <property type="component" value="Unassembled WGS sequence"/>
</dbReference>
<keyword evidence="4" id="KW-0808">Transferase</keyword>
<evidence type="ECO:0000256" key="2">
    <source>
        <dbReference type="SAM" id="Phobius"/>
    </source>
</evidence>
<sequence length="518" mass="58760">MFPWRRKAALAPSGSGFDEKQSSASRGRLRAMGASILAILTPDFLGSSARASAASGKPLGKTAYLDGLRGFAALMIYQQHNIDYAHPAQRDIIHHAFGWDGHKNFITFPFIRVFFHTGNLAVMLFFAISGYVTSVSLLKLVHSRDIGKVGQRIGVAIPQRFIRLWLPACMVSLTFMLCWHIFNIYPDGTHYPPANSFLAEIPRWIGNFFTKSYLFSKEAMRPNDIYDPHLWYIPLQMQASVLTYIILLCMAAFGKYPASARIWSMFALSIYFGYCVDSYFCALTTFGIMMADIDILSGNGTLPRPFSYNVGKYFWYLPLLAGLWLSTCPSYTHTREFASDPGWYWLTYLHPRASSNAPHWYNAWAGVLVLLAIPRIPWLRSFFELGILRDFGKITFSFYLVQGPLLWTIGDRLYAAVGRIRPRSPELIPFWVNLFALPEWGPLGLEVNYLAANLLLFPFMVWIASIATKVFEGPSGQFCTWLFNPERSWESKQENKDEAQESLLPMTEARQPLAPVAS</sequence>
<evidence type="ECO:0000256" key="1">
    <source>
        <dbReference type="SAM" id="MobiDB-lite"/>
    </source>
</evidence>
<feature type="transmembrane region" description="Helical" evidence="2">
    <location>
        <begin position="313"/>
        <end position="332"/>
    </location>
</feature>
<dbReference type="AlphaFoldDB" id="A0A6A6Q2Z6"/>
<feature type="transmembrane region" description="Helical" evidence="2">
    <location>
        <begin position="162"/>
        <end position="182"/>
    </location>
</feature>
<feature type="transmembrane region" description="Helical" evidence="2">
    <location>
        <begin position="230"/>
        <end position="253"/>
    </location>
</feature>
<dbReference type="GeneID" id="54473656"/>
<feature type="domain" description="Acyltransferase 3" evidence="3">
    <location>
        <begin position="63"/>
        <end position="436"/>
    </location>
</feature>
<keyword evidence="2" id="KW-0472">Membrane</keyword>
<dbReference type="RefSeq" id="XP_033592948.1">
    <property type="nucleotide sequence ID" value="XM_033732654.1"/>
</dbReference>
<feature type="transmembrane region" description="Helical" evidence="2">
    <location>
        <begin position="120"/>
        <end position="141"/>
    </location>
</feature>